<dbReference type="Proteomes" id="UP000218267">
    <property type="component" value="Chromosome"/>
</dbReference>
<reference evidence="3" key="2">
    <citation type="journal article" date="2020" name="Antonie Van Leeuwenhoek">
        <title>Labilibaculum antarcticum sp. nov., a novel facultative anaerobic, psychrotorelant bacterium isolated from marine sediment of Antarctica.</title>
        <authorList>
            <person name="Watanabe M."/>
            <person name="Kojima H."/>
            <person name="Fukui M."/>
        </authorList>
    </citation>
    <scope>NUCLEOTIDE SEQUENCE [LARGE SCALE GENOMIC DNA]</scope>
    <source>
        <strain evidence="3">SPP2</strain>
    </source>
</reference>
<evidence type="ECO:0000313" key="3">
    <source>
        <dbReference type="Proteomes" id="UP000218267"/>
    </source>
</evidence>
<reference evidence="2 3" key="1">
    <citation type="journal article" date="2018" name="Mar. Genomics">
        <title>Complete genome sequence of Marinifilaceae bacterium strain SPP2, isolated from the Antarctic marine sediment.</title>
        <authorList>
            <person name="Watanabe M."/>
            <person name="Kojima H."/>
            <person name="Fukui M."/>
        </authorList>
    </citation>
    <scope>NUCLEOTIDE SEQUENCE [LARGE SCALE GENOMIC DNA]</scope>
    <source>
        <strain evidence="2 3">SPP2</strain>
    </source>
</reference>
<dbReference type="OrthoDB" id="9807498at2"/>
<dbReference type="Pfam" id="PF12392">
    <property type="entry name" value="DUF3656"/>
    <property type="match status" value="1"/>
</dbReference>
<evidence type="ECO:0000313" key="2">
    <source>
        <dbReference type="EMBL" id="BAX78697.1"/>
    </source>
</evidence>
<protein>
    <submittedName>
        <fullName evidence="2">Peptidase U32</fullName>
    </submittedName>
</protein>
<dbReference type="InterPro" id="IPR051454">
    <property type="entry name" value="RNA/ubiquinone_mod_enzymes"/>
</dbReference>
<feature type="domain" description="Peptidase U32 collagenase" evidence="1">
    <location>
        <begin position="343"/>
        <end position="448"/>
    </location>
</feature>
<organism evidence="2 3">
    <name type="scientific">Labilibaculum antarcticum</name>
    <dbReference type="NCBI Taxonomy" id="1717717"/>
    <lineage>
        <taxon>Bacteria</taxon>
        <taxon>Pseudomonadati</taxon>
        <taxon>Bacteroidota</taxon>
        <taxon>Bacteroidia</taxon>
        <taxon>Marinilabiliales</taxon>
        <taxon>Marinifilaceae</taxon>
        <taxon>Labilibaculum</taxon>
    </lineage>
</organism>
<dbReference type="EMBL" id="AP018042">
    <property type="protein sequence ID" value="BAX78697.1"/>
    <property type="molecule type" value="Genomic_DNA"/>
</dbReference>
<evidence type="ECO:0000259" key="1">
    <source>
        <dbReference type="Pfam" id="PF12392"/>
    </source>
</evidence>
<dbReference type="PANTHER" id="PTHR30217:SF10">
    <property type="entry name" value="23S RRNA 5-HYDROXYCYTIDINE C2501 SYNTHASE"/>
    <property type="match status" value="1"/>
</dbReference>
<keyword evidence="3" id="KW-1185">Reference proteome</keyword>
<proteinExistence type="predicted"/>
<dbReference type="InterPro" id="IPR001539">
    <property type="entry name" value="Peptidase_U32"/>
</dbReference>
<dbReference type="KEGG" id="mbas:ALGA_0302"/>
<sequence length="754" mass="85272">MKELEIVTKRKIELLAPGGDVDSIKAAILAGANAVYCGLDQFNARNRAANISFENLQGILHLAHSYNCEVFLTLNIIIIEREIPALISLLNKLVNTSIDGVIVQDLGMLYLLRKYFKSLNVHASTQLTNHNSGQIKFLSKLSSTRVNLSRELNIHEIQHLTSVAHENNVLTEVFVHGSNCISFSGICYISSVLSGNSGNRGRCSQPCRDQYITTAAGKNYPLNLKDNSAFFDLKELYEAGVDSLKIEGRIKKYAYVYTVVDAWRKQLDTFHNQNKIGEDNSHLYKVFNRDFSDTLLKGEISKNMFIDNPRDHSIKHLSEINSYASADEVEAGQLKLYQEKEEIKALVEAKINQLSAKKVPLQIHLSGECGTPLKVSVTTPERTFVVHSECDLLAKGTQPLDYEMVLKRFKAFNDTEYFIEEMSLEEIKADVYISFKELTSLKKRILYLLNGSKESLEPVQVPAITNLGLEADKPSLSVLISSEEDIYLTDETKADIYFQLPNCFKDKCSDFTDLFTRYKKLIPYFPSVIIGEDYSIAVEFLKQLKPKLIVTNNTGIAYEAYQLGIDWIAGPHLNIVNSYSLLALKEALNCSGAFISNELNRNQIKGIKKPTNFKLHYSIYHPIVLMTSRQCLFHQVTGCEKNRVDDTCIQACEKSSSIINLKKESFMIEKSKGNYHTIYNQNNFLNTEILNDLPAVFSSFMIDLRDVKTETKLASSKSELIQLFENRLEETANSETILKKVIQSTTNKQYKKGI</sequence>
<dbReference type="Pfam" id="PF01136">
    <property type="entry name" value="Peptidase_U32"/>
    <property type="match status" value="2"/>
</dbReference>
<accession>A0A1Y1CEC7</accession>
<dbReference type="InterPro" id="IPR020988">
    <property type="entry name" value="Pept_U32_collagenase"/>
</dbReference>
<name>A0A1Y1CEC7_9BACT</name>
<dbReference type="RefSeq" id="WP_096427618.1">
    <property type="nucleotide sequence ID" value="NZ_AP018042.1"/>
</dbReference>
<gene>
    <name evidence="2" type="ORF">ALGA_0302</name>
</gene>
<dbReference type="PANTHER" id="PTHR30217">
    <property type="entry name" value="PEPTIDASE U32 FAMILY"/>
    <property type="match status" value="1"/>
</dbReference>
<dbReference type="AlphaFoldDB" id="A0A1Y1CEC7"/>